<dbReference type="AlphaFoldDB" id="A0A023B3R6"/>
<feature type="compositionally biased region" description="Low complexity" evidence="1">
    <location>
        <begin position="177"/>
        <end position="186"/>
    </location>
</feature>
<dbReference type="VEuPathDB" id="CryptoDB:GNI_108690"/>
<dbReference type="RefSeq" id="XP_011131444.1">
    <property type="nucleotide sequence ID" value="XM_011133142.1"/>
</dbReference>
<feature type="region of interest" description="Disordered" evidence="1">
    <location>
        <begin position="1"/>
        <end position="32"/>
    </location>
</feature>
<feature type="compositionally biased region" description="Low complexity" evidence="1">
    <location>
        <begin position="19"/>
        <end position="32"/>
    </location>
</feature>
<accession>A0A023B3R6</accession>
<proteinExistence type="predicted"/>
<reference evidence="2" key="1">
    <citation type="submission" date="2013-12" db="EMBL/GenBank/DDBJ databases">
        <authorList>
            <person name="Omoto C.K."/>
            <person name="Sibley D."/>
            <person name="Venepally P."/>
            <person name="Hadjithomas M."/>
            <person name="Karamycheva S."/>
            <person name="Brunk B."/>
            <person name="Roos D."/>
            <person name="Caler E."/>
            <person name="Lorenzi H."/>
        </authorList>
    </citation>
    <scope>NUCLEOTIDE SEQUENCE</scope>
</reference>
<feature type="non-terminal residue" evidence="2">
    <location>
        <position position="186"/>
    </location>
</feature>
<keyword evidence="3" id="KW-1185">Reference proteome</keyword>
<evidence type="ECO:0000256" key="1">
    <source>
        <dbReference type="SAM" id="MobiDB-lite"/>
    </source>
</evidence>
<organism evidence="2 3">
    <name type="scientific">Gregarina niphandrodes</name>
    <name type="common">Septate eugregarine</name>
    <dbReference type="NCBI Taxonomy" id="110365"/>
    <lineage>
        <taxon>Eukaryota</taxon>
        <taxon>Sar</taxon>
        <taxon>Alveolata</taxon>
        <taxon>Apicomplexa</taxon>
        <taxon>Conoidasida</taxon>
        <taxon>Gregarinasina</taxon>
        <taxon>Eugregarinorida</taxon>
        <taxon>Gregarinidae</taxon>
        <taxon>Gregarina</taxon>
    </lineage>
</organism>
<dbReference type="GeneID" id="22913864"/>
<feature type="compositionally biased region" description="Basic and acidic residues" evidence="1">
    <location>
        <begin position="118"/>
        <end position="129"/>
    </location>
</feature>
<evidence type="ECO:0000313" key="3">
    <source>
        <dbReference type="Proteomes" id="UP000019763"/>
    </source>
</evidence>
<gene>
    <name evidence="2" type="ORF">GNI_108690</name>
</gene>
<comment type="caution">
    <text evidence="2">The sequence shown here is derived from an EMBL/GenBank/DDBJ whole genome shotgun (WGS) entry which is preliminary data.</text>
</comment>
<dbReference type="Proteomes" id="UP000019763">
    <property type="component" value="Unassembled WGS sequence"/>
</dbReference>
<feature type="region of interest" description="Disordered" evidence="1">
    <location>
        <begin position="62"/>
        <end position="186"/>
    </location>
</feature>
<protein>
    <submittedName>
        <fullName evidence="2">Uncharacterized protein</fullName>
    </submittedName>
</protein>
<name>A0A023B3R6_GRENI</name>
<evidence type="ECO:0000313" key="2">
    <source>
        <dbReference type="EMBL" id="EZG55780.1"/>
    </source>
</evidence>
<feature type="compositionally biased region" description="Low complexity" evidence="1">
    <location>
        <begin position="100"/>
        <end position="110"/>
    </location>
</feature>
<sequence>MALEYDAATGRWVRPGQQAEAPGPVVEPEVLPPACEGAPPRVAELSAAAVTKLSSRYVAFGTRRESSLPPPASARTRLPPAADTVQGFVPPAGLEPPPAGFGAPRFAEPPNSDIPPPQRDHYHTEDEVSHPGSFAPPPAVSEHGLPPLDTLPGNHYDQTRPGANCSGPTDYPPPGGDYPLPGSDLP</sequence>
<dbReference type="EMBL" id="AFNH02000810">
    <property type="protein sequence ID" value="EZG55780.1"/>
    <property type="molecule type" value="Genomic_DNA"/>
</dbReference>